<keyword evidence="2" id="KW-0238">DNA-binding</keyword>
<evidence type="ECO:0000313" key="5">
    <source>
        <dbReference type="EMBL" id="MFD1936420.1"/>
    </source>
</evidence>
<evidence type="ECO:0000259" key="4">
    <source>
        <dbReference type="PROSITE" id="PS50995"/>
    </source>
</evidence>
<evidence type="ECO:0000313" key="6">
    <source>
        <dbReference type="Proteomes" id="UP001597368"/>
    </source>
</evidence>
<dbReference type="PANTHER" id="PTHR42756:SF1">
    <property type="entry name" value="TRANSCRIPTIONAL REPRESSOR OF EMRAB OPERON"/>
    <property type="match status" value="1"/>
</dbReference>
<dbReference type="SMART" id="SM00347">
    <property type="entry name" value="HTH_MARR"/>
    <property type="match status" value="1"/>
</dbReference>
<dbReference type="PANTHER" id="PTHR42756">
    <property type="entry name" value="TRANSCRIPTIONAL REGULATOR, MARR"/>
    <property type="match status" value="1"/>
</dbReference>
<dbReference type="Gene3D" id="1.10.10.10">
    <property type="entry name" value="Winged helix-like DNA-binding domain superfamily/Winged helix DNA-binding domain"/>
    <property type="match status" value="1"/>
</dbReference>
<protein>
    <submittedName>
        <fullName evidence="5">MarR family winged helix-turn-helix transcriptional regulator</fullName>
    </submittedName>
</protein>
<dbReference type="InterPro" id="IPR036390">
    <property type="entry name" value="WH_DNA-bd_sf"/>
</dbReference>
<keyword evidence="3" id="KW-0804">Transcription</keyword>
<proteinExistence type="predicted"/>
<evidence type="ECO:0000256" key="1">
    <source>
        <dbReference type="ARBA" id="ARBA00023015"/>
    </source>
</evidence>
<keyword evidence="6" id="KW-1185">Reference proteome</keyword>
<organism evidence="5 6">
    <name type="scientific">Nonomuraea mangrovi</name>
    <dbReference type="NCBI Taxonomy" id="2316207"/>
    <lineage>
        <taxon>Bacteria</taxon>
        <taxon>Bacillati</taxon>
        <taxon>Actinomycetota</taxon>
        <taxon>Actinomycetes</taxon>
        <taxon>Streptosporangiales</taxon>
        <taxon>Streptosporangiaceae</taxon>
        <taxon>Nonomuraea</taxon>
    </lineage>
</organism>
<evidence type="ECO:0000256" key="3">
    <source>
        <dbReference type="ARBA" id="ARBA00023163"/>
    </source>
</evidence>
<name>A0ABW4T5P9_9ACTN</name>
<dbReference type="SUPFAM" id="SSF46785">
    <property type="entry name" value="Winged helix' DNA-binding domain"/>
    <property type="match status" value="1"/>
</dbReference>
<dbReference type="PROSITE" id="PS01117">
    <property type="entry name" value="HTH_MARR_1"/>
    <property type="match status" value="1"/>
</dbReference>
<dbReference type="PROSITE" id="PS50995">
    <property type="entry name" value="HTH_MARR_2"/>
    <property type="match status" value="1"/>
</dbReference>
<keyword evidence="1" id="KW-0805">Transcription regulation</keyword>
<dbReference type="RefSeq" id="WP_379576678.1">
    <property type="nucleotide sequence ID" value="NZ_JBHUFV010000050.1"/>
</dbReference>
<dbReference type="Pfam" id="PF12802">
    <property type="entry name" value="MarR_2"/>
    <property type="match status" value="1"/>
</dbReference>
<dbReference type="EMBL" id="JBHUFV010000050">
    <property type="protein sequence ID" value="MFD1936420.1"/>
    <property type="molecule type" value="Genomic_DNA"/>
</dbReference>
<dbReference type="PRINTS" id="PR00598">
    <property type="entry name" value="HTHMARR"/>
</dbReference>
<gene>
    <name evidence="5" type="ORF">ACFSKW_33605</name>
</gene>
<dbReference type="InterPro" id="IPR000835">
    <property type="entry name" value="HTH_MarR-typ"/>
</dbReference>
<dbReference type="InterPro" id="IPR023187">
    <property type="entry name" value="Tscrpt_reg_MarR-type_CS"/>
</dbReference>
<evidence type="ECO:0000256" key="2">
    <source>
        <dbReference type="ARBA" id="ARBA00023125"/>
    </source>
</evidence>
<comment type="caution">
    <text evidence="5">The sequence shown here is derived from an EMBL/GenBank/DDBJ whole genome shotgun (WGS) entry which is preliminary data.</text>
</comment>
<dbReference type="InterPro" id="IPR036388">
    <property type="entry name" value="WH-like_DNA-bd_sf"/>
</dbReference>
<accession>A0ABW4T5P9</accession>
<reference evidence="6" key="1">
    <citation type="journal article" date="2019" name="Int. J. Syst. Evol. Microbiol.">
        <title>The Global Catalogue of Microorganisms (GCM) 10K type strain sequencing project: providing services to taxonomists for standard genome sequencing and annotation.</title>
        <authorList>
            <consortium name="The Broad Institute Genomics Platform"/>
            <consortium name="The Broad Institute Genome Sequencing Center for Infectious Disease"/>
            <person name="Wu L."/>
            <person name="Ma J."/>
        </authorList>
    </citation>
    <scope>NUCLEOTIDE SEQUENCE [LARGE SCALE GENOMIC DNA]</scope>
    <source>
        <strain evidence="6">ICMP 6774ER</strain>
    </source>
</reference>
<sequence length="141" mass="16077">MTEPIRLGELLMAASRHFSQRGMAAFGEHGYTPARVRLMRIIDMYRRPTMSTAADELGVTRRAVTSLADGLENDGLVEREHSQEDRREVMLRFTESGHRSVDRMKMLQAEISADLFANLTREEQRQLAHLLEKFLGEAGQC</sequence>
<dbReference type="Proteomes" id="UP001597368">
    <property type="component" value="Unassembled WGS sequence"/>
</dbReference>
<feature type="domain" description="HTH marR-type" evidence="4">
    <location>
        <begin position="4"/>
        <end position="136"/>
    </location>
</feature>